<dbReference type="InParanoid" id="A0A6I8V4Z2"/>
<reference evidence="1" key="1">
    <citation type="submission" date="2024-06" db="UniProtKB">
        <authorList>
            <consortium name="RefSeq"/>
        </authorList>
    </citation>
    <scope>NUCLEOTIDE SEQUENCE [LARGE SCALE GENOMIC DNA]</scope>
    <source>
        <strain evidence="1">MV2-25</strain>
    </source>
</reference>
<gene>
    <name evidence="2" type="primary">LOC6899058</name>
</gene>
<dbReference type="RefSeq" id="XP_002138983.1">
    <property type="nucleotide sequence ID" value="XM_002138947.3"/>
</dbReference>
<dbReference type="KEGG" id="dpo:6899058"/>
<dbReference type="Proteomes" id="UP000001819">
    <property type="component" value="Chromosome 3"/>
</dbReference>
<dbReference type="OMA" id="RKGHTII"/>
<protein>
    <submittedName>
        <fullName evidence="2">Uncharacterized protein</fullName>
    </submittedName>
</protein>
<accession>A0A6I8V4Z2</accession>
<keyword evidence="1" id="KW-1185">Reference proteome</keyword>
<evidence type="ECO:0000313" key="2">
    <source>
        <dbReference type="RefSeq" id="XP_002138983.1"/>
    </source>
</evidence>
<sequence>MSSLTNGTYFAKILCPTGKKTILGSFTRPVMKNIFDTAAQIGIVGRYLVSAEDNTVIGDDLALRYLLERNHRIIVSDSLDCRRAEKVSLDSSGETATEEEGLHLVRAEVVDQEFTNTERELLQELLEEVTRQVVVGFRKFLTEQSFSKAHTE</sequence>
<name>A0A6I8V4Z2_DROPS</name>
<dbReference type="GeneID" id="6899058"/>
<reference evidence="2" key="2">
    <citation type="submission" date="2025-08" db="UniProtKB">
        <authorList>
            <consortium name="RefSeq"/>
        </authorList>
    </citation>
    <scope>IDENTIFICATION</scope>
    <source>
        <strain evidence="2">MV-25-SWS-2005</strain>
        <tissue evidence="2">Whole body</tissue>
    </source>
</reference>
<organism evidence="1 2">
    <name type="scientific">Drosophila pseudoobscura pseudoobscura</name>
    <name type="common">Fruit fly</name>
    <dbReference type="NCBI Taxonomy" id="46245"/>
    <lineage>
        <taxon>Eukaryota</taxon>
        <taxon>Metazoa</taxon>
        <taxon>Ecdysozoa</taxon>
        <taxon>Arthropoda</taxon>
        <taxon>Hexapoda</taxon>
        <taxon>Insecta</taxon>
        <taxon>Pterygota</taxon>
        <taxon>Neoptera</taxon>
        <taxon>Endopterygota</taxon>
        <taxon>Diptera</taxon>
        <taxon>Brachycera</taxon>
        <taxon>Muscomorpha</taxon>
        <taxon>Ephydroidea</taxon>
        <taxon>Drosophilidae</taxon>
        <taxon>Drosophila</taxon>
        <taxon>Sophophora</taxon>
    </lineage>
</organism>
<dbReference type="AlphaFoldDB" id="A0A6I8V4Z2"/>
<dbReference type="Bgee" id="FBgn0245493">
    <property type="expression patterns" value="Expressed in male reproductive system and 1 other cell type or tissue"/>
</dbReference>
<evidence type="ECO:0000313" key="1">
    <source>
        <dbReference type="Proteomes" id="UP000001819"/>
    </source>
</evidence>
<proteinExistence type="predicted"/>